<accession>A0ABV7M7M4</accession>
<organism evidence="1 2">
    <name type="scientific">Parvularcula lutaonensis</name>
    <dbReference type="NCBI Taxonomy" id="491923"/>
    <lineage>
        <taxon>Bacteria</taxon>
        <taxon>Pseudomonadati</taxon>
        <taxon>Pseudomonadota</taxon>
        <taxon>Alphaproteobacteria</taxon>
        <taxon>Parvularculales</taxon>
        <taxon>Parvularculaceae</taxon>
        <taxon>Parvularcula</taxon>
    </lineage>
</organism>
<dbReference type="Proteomes" id="UP001595607">
    <property type="component" value="Unassembled WGS sequence"/>
</dbReference>
<proteinExistence type="predicted"/>
<protein>
    <submittedName>
        <fullName evidence="1">Uncharacterized protein</fullName>
    </submittedName>
</protein>
<gene>
    <name evidence="1" type="ORF">ACFONP_00290</name>
</gene>
<dbReference type="EMBL" id="JBHRVA010000001">
    <property type="protein sequence ID" value="MFC3301166.1"/>
    <property type="molecule type" value="Genomic_DNA"/>
</dbReference>
<evidence type="ECO:0000313" key="2">
    <source>
        <dbReference type="Proteomes" id="UP001595607"/>
    </source>
</evidence>
<name>A0ABV7M7M4_9PROT</name>
<evidence type="ECO:0000313" key="1">
    <source>
        <dbReference type="EMBL" id="MFC3301166.1"/>
    </source>
</evidence>
<comment type="caution">
    <text evidence="1">The sequence shown here is derived from an EMBL/GenBank/DDBJ whole genome shotgun (WGS) entry which is preliminary data.</text>
</comment>
<keyword evidence="2" id="KW-1185">Reference proteome</keyword>
<reference evidence="2" key="1">
    <citation type="journal article" date="2019" name="Int. J. Syst. Evol. Microbiol.">
        <title>The Global Catalogue of Microorganisms (GCM) 10K type strain sequencing project: providing services to taxonomists for standard genome sequencing and annotation.</title>
        <authorList>
            <consortium name="The Broad Institute Genomics Platform"/>
            <consortium name="The Broad Institute Genome Sequencing Center for Infectious Disease"/>
            <person name="Wu L."/>
            <person name="Ma J."/>
        </authorList>
    </citation>
    <scope>NUCLEOTIDE SEQUENCE [LARGE SCALE GENOMIC DNA]</scope>
    <source>
        <strain evidence="2">KCTC 22245</strain>
    </source>
</reference>
<sequence>MRKPRPFRIIDGGRSGAAVLKLEGATADLQDSLPRLLSAIGAPAADLTTEGSGRVWRSASQHARAEVSVTTAEGLPGIASASGRGIKLSFISLRSFDEHALERALSLALVAQPEARLHTILRDPAARAWLSSCTDERAIANHQAADCARLLASEDIAAGIVIGEEPTVEVLIAMIVGRYGLGPFVARTGVSANGFLASALTDDGQGSIGATLRALIDALLHLGQVRAACLLHNALLKTLEDRFCTDGMPSASPCALQVSERRFISEMIDRIGHAPRQLEPRAYEGAETDAQARPALTLVG</sequence>
<dbReference type="RefSeq" id="WP_189577195.1">
    <property type="nucleotide sequence ID" value="NZ_BMXU01000004.1"/>
</dbReference>